<name>A0A8T2JJA3_9PIPI</name>
<reference evidence="1" key="1">
    <citation type="thesis" date="2020" institute="ProQuest LLC" country="789 East Eisenhower Parkway, Ann Arbor, MI, USA">
        <title>Comparative Genomics and Chromosome Evolution.</title>
        <authorList>
            <person name="Mudd A.B."/>
        </authorList>
    </citation>
    <scope>NUCLEOTIDE SEQUENCE</scope>
    <source>
        <strain evidence="1">Female2</strain>
        <tissue evidence="1">Blood</tissue>
    </source>
</reference>
<organism evidence="1 2">
    <name type="scientific">Hymenochirus boettgeri</name>
    <name type="common">Congo dwarf clawed frog</name>
    <dbReference type="NCBI Taxonomy" id="247094"/>
    <lineage>
        <taxon>Eukaryota</taxon>
        <taxon>Metazoa</taxon>
        <taxon>Chordata</taxon>
        <taxon>Craniata</taxon>
        <taxon>Vertebrata</taxon>
        <taxon>Euteleostomi</taxon>
        <taxon>Amphibia</taxon>
        <taxon>Batrachia</taxon>
        <taxon>Anura</taxon>
        <taxon>Pipoidea</taxon>
        <taxon>Pipidae</taxon>
        <taxon>Pipinae</taxon>
        <taxon>Hymenochirus</taxon>
    </lineage>
</organism>
<accession>A0A8T2JJA3</accession>
<gene>
    <name evidence="1" type="ORF">GDO86_010214</name>
</gene>
<protein>
    <submittedName>
        <fullName evidence="1">Uncharacterized protein</fullName>
    </submittedName>
</protein>
<sequence length="91" mass="10957">MMEIYLFYISEAFLKYKWLLPNDHLTHKNYFFFGKRLYWSLTYPTTKQQGFLHQPRNKLLLFMPIKPIPFSEKVDSFLLHSILSCACNMDG</sequence>
<dbReference type="AlphaFoldDB" id="A0A8T2JJA3"/>
<dbReference type="EMBL" id="JAACNH010000004">
    <property type="protein sequence ID" value="KAG8445345.1"/>
    <property type="molecule type" value="Genomic_DNA"/>
</dbReference>
<evidence type="ECO:0000313" key="1">
    <source>
        <dbReference type="EMBL" id="KAG8445345.1"/>
    </source>
</evidence>
<evidence type="ECO:0000313" key="2">
    <source>
        <dbReference type="Proteomes" id="UP000812440"/>
    </source>
</evidence>
<comment type="caution">
    <text evidence="1">The sequence shown here is derived from an EMBL/GenBank/DDBJ whole genome shotgun (WGS) entry which is preliminary data.</text>
</comment>
<proteinExistence type="predicted"/>
<keyword evidence="2" id="KW-1185">Reference proteome</keyword>
<dbReference type="Proteomes" id="UP000812440">
    <property type="component" value="Chromosome 5"/>
</dbReference>